<sequence length="622" mass="67183">MAGDEATVTAADIARMAGVGRAAVSNWRRRHEDFPEPVGGTATSPTFSLEDIEAWLLAQGKVEELPLRERVWQQIRTAADDLRLGEVVAEVTELLRGEGRPRLVQSPVLDLVRRYAAEQGTDEAVRFLLDRYAEVHSRRLVETPAEVAEFMARLAGPGVRTVLDPACGLGLLLASVTGAERAYGQEHDPALARLARSRLALAGTEGTVEAGDSLRAGAWPDVRVDTVVCHPPFNERNWGYDELTSDPRWEYGLPPKTESELAWVQHALWHLEPGGVAVLLMPAIAAGRRSGRRIRSNLLRRGVLQAVIGLPPGMATGTGLPVHVWVLRKPSGEGRTPARVLMAEAEPGTFDAVAGLWHEFLRDPEADLDRPGESRTVPIIELIDEEIDVTPARHLGTADQVTAEGYLAFRERLAGHLERLAALVPEAVPGTGRQLPTVTLSELERTGALALHQAGRFEIDGSGDPVLTDRQVFEGGPPQTRTDPAERVRIEPGDVVVATRGSFLAARVAGEAEEAGLLLGPRLTLLRPDPDRIDPFFLAGFLRILSSPSPGGTQSGATRFDPRRAQVPRLAPEEQRRYGAAFRGIFAFEAELRRLAAEGGEAMTAIARGLATGALVPPPAGP</sequence>
<dbReference type="EMBL" id="JBHSBM010000040">
    <property type="protein sequence ID" value="MFC4062229.1"/>
    <property type="molecule type" value="Genomic_DNA"/>
</dbReference>
<evidence type="ECO:0000259" key="3">
    <source>
        <dbReference type="Pfam" id="PF02384"/>
    </source>
</evidence>
<organism evidence="4 5">
    <name type="scientific">Planomonospora corallina</name>
    <dbReference type="NCBI Taxonomy" id="1806052"/>
    <lineage>
        <taxon>Bacteria</taxon>
        <taxon>Bacillati</taxon>
        <taxon>Actinomycetota</taxon>
        <taxon>Actinomycetes</taxon>
        <taxon>Streptosporangiales</taxon>
        <taxon>Streptosporangiaceae</taxon>
        <taxon>Planomonospora</taxon>
    </lineage>
</organism>
<dbReference type="CDD" id="cd02440">
    <property type="entry name" value="AdoMet_MTases"/>
    <property type="match status" value="1"/>
</dbReference>
<protein>
    <submittedName>
        <fullName evidence="4">N-6 DNA methylase</fullName>
    </submittedName>
</protein>
<evidence type="ECO:0000256" key="1">
    <source>
        <dbReference type="ARBA" id="ARBA00022747"/>
    </source>
</evidence>
<dbReference type="Proteomes" id="UP001595850">
    <property type="component" value="Unassembled WGS sequence"/>
</dbReference>
<dbReference type="RefSeq" id="WP_377293131.1">
    <property type="nucleotide sequence ID" value="NZ_JBHSBM010000040.1"/>
</dbReference>
<dbReference type="SUPFAM" id="SSF116734">
    <property type="entry name" value="DNA methylase specificity domain"/>
    <property type="match status" value="1"/>
</dbReference>
<feature type="domain" description="DNA methylase adenine-specific" evidence="3">
    <location>
        <begin position="127"/>
        <end position="345"/>
    </location>
</feature>
<dbReference type="PRINTS" id="PR00507">
    <property type="entry name" value="N12N6MTFRASE"/>
</dbReference>
<evidence type="ECO:0000256" key="2">
    <source>
        <dbReference type="ARBA" id="ARBA00023125"/>
    </source>
</evidence>
<dbReference type="InterPro" id="IPR029063">
    <property type="entry name" value="SAM-dependent_MTases_sf"/>
</dbReference>
<proteinExistence type="predicted"/>
<comment type="caution">
    <text evidence="4">The sequence shown here is derived from an EMBL/GenBank/DDBJ whole genome shotgun (WGS) entry which is preliminary data.</text>
</comment>
<dbReference type="SUPFAM" id="SSF53335">
    <property type="entry name" value="S-adenosyl-L-methionine-dependent methyltransferases"/>
    <property type="match status" value="1"/>
</dbReference>
<dbReference type="InterPro" id="IPR052916">
    <property type="entry name" value="Type-I_RE_MTase_Subunit"/>
</dbReference>
<accession>A0ABV8IGX4</accession>
<dbReference type="PANTHER" id="PTHR42998">
    <property type="entry name" value="TYPE I RESTRICTION ENZYME HINDVIIP M PROTEIN-RELATED"/>
    <property type="match status" value="1"/>
</dbReference>
<dbReference type="GO" id="GO:0032259">
    <property type="term" value="P:methylation"/>
    <property type="evidence" value="ECO:0007669"/>
    <property type="project" value="UniProtKB-KW"/>
</dbReference>
<keyword evidence="1" id="KW-0680">Restriction system</keyword>
<dbReference type="PANTHER" id="PTHR42998:SF1">
    <property type="entry name" value="TYPE I RESTRICTION ENZYME HINDI METHYLASE SUBUNIT"/>
    <property type="match status" value="1"/>
</dbReference>
<evidence type="ECO:0000313" key="5">
    <source>
        <dbReference type="Proteomes" id="UP001595850"/>
    </source>
</evidence>
<dbReference type="InterPro" id="IPR003356">
    <property type="entry name" value="DNA_methylase_A-5"/>
</dbReference>
<gene>
    <name evidence="4" type="ORF">ACFOWE_28325</name>
</gene>
<keyword evidence="4" id="KW-0489">Methyltransferase</keyword>
<reference evidence="5" key="1">
    <citation type="journal article" date="2019" name="Int. J. Syst. Evol. Microbiol.">
        <title>The Global Catalogue of Microorganisms (GCM) 10K type strain sequencing project: providing services to taxonomists for standard genome sequencing and annotation.</title>
        <authorList>
            <consortium name="The Broad Institute Genomics Platform"/>
            <consortium name="The Broad Institute Genome Sequencing Center for Infectious Disease"/>
            <person name="Wu L."/>
            <person name="Ma J."/>
        </authorList>
    </citation>
    <scope>NUCLEOTIDE SEQUENCE [LARGE SCALE GENOMIC DNA]</scope>
    <source>
        <strain evidence="5">TBRC 4489</strain>
    </source>
</reference>
<dbReference type="GO" id="GO:0008168">
    <property type="term" value="F:methyltransferase activity"/>
    <property type="evidence" value="ECO:0007669"/>
    <property type="project" value="UniProtKB-KW"/>
</dbReference>
<dbReference type="Pfam" id="PF02384">
    <property type="entry name" value="N6_Mtase"/>
    <property type="match status" value="1"/>
</dbReference>
<evidence type="ECO:0000313" key="4">
    <source>
        <dbReference type="EMBL" id="MFC4062229.1"/>
    </source>
</evidence>
<keyword evidence="4" id="KW-0808">Transferase</keyword>
<keyword evidence="5" id="KW-1185">Reference proteome</keyword>
<dbReference type="Gene3D" id="3.40.50.150">
    <property type="entry name" value="Vaccinia Virus protein VP39"/>
    <property type="match status" value="1"/>
</dbReference>
<dbReference type="Gene3D" id="3.90.220.20">
    <property type="entry name" value="DNA methylase specificity domains"/>
    <property type="match status" value="1"/>
</dbReference>
<dbReference type="InterPro" id="IPR044946">
    <property type="entry name" value="Restrct_endonuc_typeI_TRD_sf"/>
</dbReference>
<name>A0ABV8IGX4_9ACTN</name>
<keyword evidence="2" id="KW-0238">DNA-binding</keyword>